<dbReference type="Proteomes" id="UP000266677">
    <property type="component" value="Unassembled WGS sequence"/>
</dbReference>
<dbReference type="Gene3D" id="1.10.260.130">
    <property type="match status" value="1"/>
</dbReference>
<organism evidence="2 3">
    <name type="scientific">Nocardia panacis</name>
    <dbReference type="NCBI Taxonomy" id="2340916"/>
    <lineage>
        <taxon>Bacteria</taxon>
        <taxon>Bacillati</taxon>
        <taxon>Actinomycetota</taxon>
        <taxon>Actinomycetes</taxon>
        <taxon>Mycobacteriales</taxon>
        <taxon>Nocardiaceae</taxon>
        <taxon>Nocardia</taxon>
    </lineage>
</organism>
<dbReference type="RefSeq" id="WP_120037442.1">
    <property type="nucleotide sequence ID" value="NZ_QZFU01000010.1"/>
</dbReference>
<dbReference type="SUPFAM" id="SSF53474">
    <property type="entry name" value="alpha/beta-Hydrolases"/>
    <property type="match status" value="1"/>
</dbReference>
<feature type="signal peptide" evidence="1">
    <location>
        <begin position="1"/>
        <end position="35"/>
    </location>
</feature>
<dbReference type="PANTHER" id="PTHR34853">
    <property type="match status" value="1"/>
</dbReference>
<keyword evidence="2" id="KW-0378">Hydrolase</keyword>
<name>A0A3A4KSS0_9NOCA</name>
<dbReference type="GO" id="GO:0016042">
    <property type="term" value="P:lipid catabolic process"/>
    <property type="evidence" value="ECO:0007669"/>
    <property type="project" value="InterPro"/>
</dbReference>
<dbReference type="PANTHER" id="PTHR34853:SF1">
    <property type="entry name" value="LIPASE 5"/>
    <property type="match status" value="1"/>
</dbReference>
<protein>
    <submittedName>
        <fullName evidence="2">Alpha/beta fold hydrolase</fullName>
    </submittedName>
</protein>
<keyword evidence="3" id="KW-1185">Reference proteome</keyword>
<evidence type="ECO:0000256" key="1">
    <source>
        <dbReference type="SAM" id="SignalP"/>
    </source>
</evidence>
<dbReference type="EMBL" id="QZFU01000010">
    <property type="protein sequence ID" value="RJO79175.1"/>
    <property type="molecule type" value="Genomic_DNA"/>
</dbReference>
<dbReference type="OrthoDB" id="9798122at2"/>
<proteinExistence type="predicted"/>
<accession>A0A3A4KSS0</accession>
<dbReference type="GO" id="GO:0004806">
    <property type="term" value="F:triacylglycerol lipase activity"/>
    <property type="evidence" value="ECO:0007669"/>
    <property type="project" value="InterPro"/>
</dbReference>
<gene>
    <name evidence="2" type="ORF">D5S18_02175</name>
</gene>
<evidence type="ECO:0000313" key="2">
    <source>
        <dbReference type="EMBL" id="RJO79175.1"/>
    </source>
</evidence>
<sequence>MSISKKNRVGRWGRTLLTGAMVAAILGTTAQTATAAAPGQVISVTAQAEGFHGSPGGSVIEYWTTDSHGSPVRASGAMLLPSGPSPVGGLPILAFDHGTTGLGAGCGSQADPQPWLSPDYRRREDELMRYFVSRGFAVLAPDYVGLGRFDTGPHPYLELRTEATATIDLVRAARAGNPELSRTWAVAGGSQGGHAALGTTYLQRSAAPDLDFRGTIAIDPASDIEKVLAAAGPGFDLPGATGFVAMILEGLRTTRPDADIDSYLSPTGRAVVADIATRCEDDIRDRVHGLKVGDLLSRPLSDEHIKSVLSDYLTVPTSGYRTPILLLINATDTVVPSPLHAALAAQLTASGTDLQVVTGTGTHTELGPQMSSALDGFVTQLLAKPAMP</sequence>
<evidence type="ECO:0000313" key="3">
    <source>
        <dbReference type="Proteomes" id="UP000266677"/>
    </source>
</evidence>
<comment type="caution">
    <text evidence="2">The sequence shown here is derived from an EMBL/GenBank/DDBJ whole genome shotgun (WGS) entry which is preliminary data.</text>
</comment>
<dbReference type="InterPro" id="IPR029058">
    <property type="entry name" value="AB_hydrolase_fold"/>
</dbReference>
<dbReference type="Pfam" id="PF03583">
    <property type="entry name" value="LIP"/>
    <property type="match status" value="1"/>
</dbReference>
<feature type="chain" id="PRO_5017183968" evidence="1">
    <location>
        <begin position="36"/>
        <end position="388"/>
    </location>
</feature>
<reference evidence="2 3" key="1">
    <citation type="submission" date="2018-09" db="EMBL/GenBank/DDBJ databases">
        <title>YIM PH21274 draft genome.</title>
        <authorList>
            <person name="Miao C."/>
        </authorList>
    </citation>
    <scope>NUCLEOTIDE SEQUENCE [LARGE SCALE GENOMIC DNA]</scope>
    <source>
        <strain evidence="2 3">YIM PH 21724</strain>
    </source>
</reference>
<dbReference type="AlphaFoldDB" id="A0A3A4KSS0"/>
<dbReference type="Gene3D" id="3.40.50.1820">
    <property type="entry name" value="alpha/beta hydrolase"/>
    <property type="match status" value="1"/>
</dbReference>
<dbReference type="PIRSF" id="PIRSF029171">
    <property type="entry name" value="Esterase_LipA"/>
    <property type="match status" value="1"/>
</dbReference>
<dbReference type="InterPro" id="IPR005152">
    <property type="entry name" value="Lipase_secreted"/>
</dbReference>
<keyword evidence="1" id="KW-0732">Signal</keyword>